<name>A0A286G4B5_9PROT</name>
<organism evidence="1 2">
    <name type="scientific">Caenispirillum bisanense</name>
    <dbReference type="NCBI Taxonomy" id="414052"/>
    <lineage>
        <taxon>Bacteria</taxon>
        <taxon>Pseudomonadati</taxon>
        <taxon>Pseudomonadota</taxon>
        <taxon>Alphaproteobacteria</taxon>
        <taxon>Rhodospirillales</taxon>
        <taxon>Novispirillaceae</taxon>
        <taxon>Caenispirillum</taxon>
    </lineage>
</organism>
<dbReference type="EMBL" id="OCNJ01000001">
    <property type="protein sequence ID" value="SOD89989.1"/>
    <property type="molecule type" value="Genomic_DNA"/>
</dbReference>
<gene>
    <name evidence="1" type="ORF">SAMN05421508_101403</name>
</gene>
<keyword evidence="2" id="KW-1185">Reference proteome</keyword>
<reference evidence="1 2" key="1">
    <citation type="submission" date="2017-09" db="EMBL/GenBank/DDBJ databases">
        <authorList>
            <person name="Ehlers B."/>
            <person name="Leendertz F.H."/>
        </authorList>
    </citation>
    <scope>NUCLEOTIDE SEQUENCE [LARGE SCALE GENOMIC DNA]</scope>
    <source>
        <strain evidence="1 2">USBA 140</strain>
    </source>
</reference>
<dbReference type="RefSeq" id="WP_097277293.1">
    <property type="nucleotide sequence ID" value="NZ_OCNJ01000001.1"/>
</dbReference>
<dbReference type="Proteomes" id="UP000219621">
    <property type="component" value="Unassembled WGS sequence"/>
</dbReference>
<accession>A0A286G4B5</accession>
<evidence type="ECO:0000313" key="1">
    <source>
        <dbReference type="EMBL" id="SOD89989.1"/>
    </source>
</evidence>
<sequence>MPAFRFRPYPDTLTSKAYAAALGVVARVLGSDNRIGARLDALETAYGDLQAGLYSAELSQQDLEAAEATATAAEYHKLGVKARAHMDAAVAAHEAGFLAAKSALDDAIAAVLQRKSGDDAKVETKLRSDVAAFAKAVAAHVKSIEDETGANAKRILAAKQEHERCHAQVEAVRAGLKTYLDAWARNGLDDRFTRPAKALAADFKRDLTQVSKGHDWDIDRWVATATRTYVEGLKALCDAADKRLDAFADRRTLIGWTPHDLKDDIDTIARAKPLPIASLRPALAEFPKAVAAYDEAADEAKTAQAAVDAVRKTIPQYAKDIEITAETERRGRKLIAKEEAKVRKRQAEEQAKRILGSLTDMRADWRTCKKQLEKTPITLGKADLGPNFDTLADVVTTFAGSDPDSQDGQRGQVATAFTKTLAALDTYEKKLGDELTRLKREKSDELKQAEAAAAKVRQWLAARTKELTQLKAYVKA</sequence>
<protein>
    <submittedName>
        <fullName evidence="1">Uncharacterized protein</fullName>
    </submittedName>
</protein>
<proteinExistence type="predicted"/>
<dbReference type="AlphaFoldDB" id="A0A286G4B5"/>
<evidence type="ECO:0000313" key="2">
    <source>
        <dbReference type="Proteomes" id="UP000219621"/>
    </source>
</evidence>